<dbReference type="PANTHER" id="PTHR37419">
    <property type="entry name" value="SERINE/THREONINE-PROTEIN KINASE TOXIN HIPA"/>
    <property type="match status" value="1"/>
</dbReference>
<gene>
    <name evidence="5" type="ORF">E0H50_12085</name>
</gene>
<keyword evidence="6" id="KW-1185">Reference proteome</keyword>
<organism evidence="5 6">
    <name type="scientific">Kribbella sindirgiensis</name>
    <dbReference type="NCBI Taxonomy" id="1124744"/>
    <lineage>
        <taxon>Bacteria</taxon>
        <taxon>Bacillati</taxon>
        <taxon>Actinomycetota</taxon>
        <taxon>Actinomycetes</taxon>
        <taxon>Propionibacteriales</taxon>
        <taxon>Kribbellaceae</taxon>
        <taxon>Kribbella</taxon>
    </lineage>
</organism>
<keyword evidence="2" id="KW-0808">Transferase</keyword>
<comment type="caution">
    <text evidence="5">The sequence shown here is derived from an EMBL/GenBank/DDBJ whole genome shotgun (WGS) entry which is preliminary data.</text>
</comment>
<protein>
    <submittedName>
        <fullName evidence="5">HipA domain-containing protein</fullName>
    </submittedName>
</protein>
<keyword evidence="3" id="KW-0418">Kinase</keyword>
<evidence type="ECO:0000313" key="5">
    <source>
        <dbReference type="EMBL" id="TCC35181.1"/>
    </source>
</evidence>
<dbReference type="AlphaFoldDB" id="A0A4R0INI0"/>
<accession>A0A4R0INI0</accession>
<dbReference type="EMBL" id="SJKA01000004">
    <property type="protein sequence ID" value="TCC35181.1"/>
    <property type="molecule type" value="Genomic_DNA"/>
</dbReference>
<dbReference type="GO" id="GO:0005829">
    <property type="term" value="C:cytosol"/>
    <property type="evidence" value="ECO:0007669"/>
    <property type="project" value="TreeGrafter"/>
</dbReference>
<dbReference type="InterPro" id="IPR052028">
    <property type="entry name" value="HipA_Ser/Thr_kinase"/>
</dbReference>
<dbReference type="Proteomes" id="UP000292695">
    <property type="component" value="Unassembled WGS sequence"/>
</dbReference>
<dbReference type="Pfam" id="PF07804">
    <property type="entry name" value="HipA_C"/>
    <property type="match status" value="1"/>
</dbReference>
<reference evidence="5 6" key="1">
    <citation type="submission" date="2019-02" db="EMBL/GenBank/DDBJ databases">
        <title>Kribbella capetownensis sp. nov. and Kribbella speibonae sp. nov., isolated from soil.</title>
        <authorList>
            <person name="Curtis S.M."/>
            <person name="Norton I."/>
            <person name="Everest G.J."/>
            <person name="Meyers P.R."/>
        </authorList>
    </citation>
    <scope>NUCLEOTIDE SEQUENCE [LARGE SCALE GENOMIC DNA]</scope>
    <source>
        <strain evidence="5 6">DSM 27082</strain>
    </source>
</reference>
<evidence type="ECO:0000313" key="6">
    <source>
        <dbReference type="Proteomes" id="UP000292695"/>
    </source>
</evidence>
<dbReference type="InterPro" id="IPR012893">
    <property type="entry name" value="HipA-like_C"/>
</dbReference>
<evidence type="ECO:0000256" key="1">
    <source>
        <dbReference type="ARBA" id="ARBA00010164"/>
    </source>
</evidence>
<evidence type="ECO:0000256" key="3">
    <source>
        <dbReference type="ARBA" id="ARBA00022777"/>
    </source>
</evidence>
<feature type="domain" description="HipA-like C-terminal" evidence="4">
    <location>
        <begin position="15"/>
        <end position="127"/>
    </location>
</feature>
<dbReference type="GO" id="GO:0004674">
    <property type="term" value="F:protein serine/threonine kinase activity"/>
    <property type="evidence" value="ECO:0007669"/>
    <property type="project" value="TreeGrafter"/>
</dbReference>
<comment type="similarity">
    <text evidence="1">Belongs to the HipA Ser/Thr kinase family.</text>
</comment>
<name>A0A4R0INI0_9ACTN</name>
<proteinExistence type="inferred from homology"/>
<evidence type="ECO:0000259" key="4">
    <source>
        <dbReference type="Pfam" id="PF07804"/>
    </source>
</evidence>
<dbReference type="OrthoDB" id="3182374at2"/>
<sequence>MSAMTMVHGRDGTPADYLEVAETLAEYGSRVGADLRQLWRRIAFSVAVHNTDDHLRNHGFLRDGRSGWRLSPAFDLNPNPEVGMQRVTGIGGAYHRDDELTGLMSYADSFRLTTGDARRILRDVLEGTAGWKEVALSNSVPAHELPRFEEAFEGLRGQMAGLAR</sequence>
<evidence type="ECO:0000256" key="2">
    <source>
        <dbReference type="ARBA" id="ARBA00022679"/>
    </source>
</evidence>
<dbReference type="PANTHER" id="PTHR37419:SF8">
    <property type="entry name" value="TOXIN YJJJ"/>
    <property type="match status" value="1"/>
</dbReference>
<dbReference type="Gene3D" id="1.10.1070.20">
    <property type="match status" value="1"/>
</dbReference>